<evidence type="ECO:0000256" key="3">
    <source>
        <dbReference type="ARBA" id="ARBA00022679"/>
    </source>
</evidence>
<proteinExistence type="inferred from homology"/>
<keyword evidence="6 10" id="KW-0443">Lipid metabolism</keyword>
<comment type="function">
    <text evidence="10">Catalyzes the transfer of an acyl group from acyl-phosphate (acyl-PO(4)) to glycerol-3-phosphate (G3P) to form lysophosphatidic acid (LPA). This enzyme utilizes acyl-phosphate as fatty acyl donor, but not acyl-CoA or acyl-ACP.</text>
</comment>
<dbReference type="EC" id="2.3.1.275" evidence="10"/>
<keyword evidence="9 10" id="KW-1208">Phospholipid metabolism</keyword>
<comment type="similarity">
    <text evidence="10">Belongs to the PlsY family.</text>
</comment>
<keyword evidence="5 10" id="KW-1133">Transmembrane helix</keyword>
<evidence type="ECO:0000256" key="9">
    <source>
        <dbReference type="ARBA" id="ARBA00023264"/>
    </source>
</evidence>
<evidence type="ECO:0000256" key="2">
    <source>
        <dbReference type="ARBA" id="ARBA00022516"/>
    </source>
</evidence>
<comment type="caution">
    <text evidence="11">The sequence shown here is derived from an EMBL/GenBank/DDBJ whole genome shotgun (WGS) entry which is preliminary data.</text>
</comment>
<feature type="transmembrane region" description="Helical" evidence="10">
    <location>
        <begin position="78"/>
        <end position="97"/>
    </location>
</feature>
<accession>A0ABS4GB27</accession>
<evidence type="ECO:0000256" key="10">
    <source>
        <dbReference type="HAMAP-Rule" id="MF_01043"/>
    </source>
</evidence>
<dbReference type="PANTHER" id="PTHR30309">
    <property type="entry name" value="INNER MEMBRANE PROTEIN YGIH"/>
    <property type="match status" value="1"/>
</dbReference>
<keyword evidence="7 10" id="KW-0472">Membrane</keyword>
<keyword evidence="4 10" id="KW-0812">Transmembrane</keyword>
<comment type="pathway">
    <text evidence="10">Lipid metabolism; phospholipid metabolism.</text>
</comment>
<evidence type="ECO:0000256" key="5">
    <source>
        <dbReference type="ARBA" id="ARBA00022989"/>
    </source>
</evidence>
<feature type="transmembrane region" description="Helical" evidence="10">
    <location>
        <begin position="6"/>
        <end position="27"/>
    </location>
</feature>
<evidence type="ECO:0000313" key="11">
    <source>
        <dbReference type="EMBL" id="MBP1924893.1"/>
    </source>
</evidence>
<gene>
    <name evidence="10" type="primary">plsY</name>
    <name evidence="11" type="ORF">J2Z76_000750</name>
</gene>
<sequence length="193" mass="20859">MNYIIIVIISYLIGNLSFAYILGKFILKKDVREYGSGNSGTTNAIRAFGAKIGVWVFVGDVLKGVIAVLIGKTISGEIGGYIAGAFVIIGHNWPVLLNFKGGKGVATTVGVMLTINIFVTLICFAIGLTIAFATRMVSLGSIIGMSLAPIVIIIFVRPFNTQLFVFCLSIVLLSIYRHKENIKRLISGKENKL</sequence>
<evidence type="ECO:0000256" key="4">
    <source>
        <dbReference type="ARBA" id="ARBA00022692"/>
    </source>
</evidence>
<keyword evidence="3 10" id="KW-0808">Transferase</keyword>
<reference evidence="11 12" key="1">
    <citation type="submission" date="2021-03" db="EMBL/GenBank/DDBJ databases">
        <title>Genomic Encyclopedia of Type Strains, Phase IV (KMG-IV): sequencing the most valuable type-strain genomes for metagenomic binning, comparative biology and taxonomic classification.</title>
        <authorList>
            <person name="Goeker M."/>
        </authorList>
    </citation>
    <scope>NUCLEOTIDE SEQUENCE [LARGE SCALE GENOMIC DNA]</scope>
    <source>
        <strain evidence="11 12">DSM 24004</strain>
    </source>
</reference>
<evidence type="ECO:0000256" key="7">
    <source>
        <dbReference type="ARBA" id="ARBA00023136"/>
    </source>
</evidence>
<comment type="subcellular location">
    <subcellularLocation>
        <location evidence="10">Cell membrane</location>
        <topology evidence="10">Multi-pass membrane protein</topology>
    </subcellularLocation>
</comment>
<evidence type="ECO:0000256" key="8">
    <source>
        <dbReference type="ARBA" id="ARBA00023209"/>
    </source>
</evidence>
<keyword evidence="12" id="KW-1185">Reference proteome</keyword>
<dbReference type="HAMAP" id="MF_01043">
    <property type="entry name" value="PlsY"/>
    <property type="match status" value="1"/>
</dbReference>
<keyword evidence="1 10" id="KW-1003">Cell membrane</keyword>
<feature type="transmembrane region" description="Helical" evidence="10">
    <location>
        <begin position="48"/>
        <end position="72"/>
    </location>
</feature>
<dbReference type="EMBL" id="JAGGKS010000002">
    <property type="protein sequence ID" value="MBP1924893.1"/>
    <property type="molecule type" value="Genomic_DNA"/>
</dbReference>
<organism evidence="11 12">
    <name type="scientific">Sedimentibacter acidaminivorans</name>
    <dbReference type="NCBI Taxonomy" id="913099"/>
    <lineage>
        <taxon>Bacteria</taxon>
        <taxon>Bacillati</taxon>
        <taxon>Bacillota</taxon>
        <taxon>Tissierellia</taxon>
        <taxon>Sedimentibacter</taxon>
    </lineage>
</organism>
<dbReference type="NCBIfam" id="TIGR00023">
    <property type="entry name" value="glycerol-3-phosphate 1-O-acyltransferase PlsY"/>
    <property type="match status" value="1"/>
</dbReference>
<comment type="subunit">
    <text evidence="10">Probably interacts with PlsX.</text>
</comment>
<name>A0ABS4GB27_9FIRM</name>
<dbReference type="RefSeq" id="WP_209510653.1">
    <property type="nucleotide sequence ID" value="NZ_JAGGKS010000002.1"/>
</dbReference>
<protein>
    <recommendedName>
        <fullName evidence="10">Glycerol-3-phosphate acyltransferase</fullName>
    </recommendedName>
    <alternativeName>
        <fullName evidence="10">Acyl-PO4 G3P acyltransferase</fullName>
    </alternativeName>
    <alternativeName>
        <fullName evidence="10">Acyl-phosphate--glycerol-3-phosphate acyltransferase</fullName>
    </alternativeName>
    <alternativeName>
        <fullName evidence="10">G3P acyltransferase</fullName>
        <shortName evidence="10">GPAT</shortName>
        <ecNumber evidence="10">2.3.1.275</ecNumber>
    </alternativeName>
    <alternativeName>
        <fullName evidence="10">Lysophosphatidic acid synthase</fullName>
        <shortName evidence="10">LPA synthase</shortName>
    </alternativeName>
</protein>
<comment type="catalytic activity">
    <reaction evidence="10">
        <text>an acyl phosphate + sn-glycerol 3-phosphate = a 1-acyl-sn-glycero-3-phosphate + phosphate</text>
        <dbReference type="Rhea" id="RHEA:34075"/>
        <dbReference type="ChEBI" id="CHEBI:43474"/>
        <dbReference type="ChEBI" id="CHEBI:57597"/>
        <dbReference type="ChEBI" id="CHEBI:57970"/>
        <dbReference type="ChEBI" id="CHEBI:59918"/>
        <dbReference type="EC" id="2.3.1.275"/>
    </reaction>
</comment>
<dbReference type="Proteomes" id="UP001519342">
    <property type="component" value="Unassembled WGS sequence"/>
</dbReference>
<keyword evidence="8 10" id="KW-0594">Phospholipid biosynthesis</keyword>
<feature type="transmembrane region" description="Helical" evidence="10">
    <location>
        <begin position="109"/>
        <end position="134"/>
    </location>
</feature>
<dbReference type="InterPro" id="IPR003811">
    <property type="entry name" value="G3P_acylTferase_PlsY"/>
</dbReference>
<dbReference type="Pfam" id="PF02660">
    <property type="entry name" value="G3P_acyltransf"/>
    <property type="match status" value="1"/>
</dbReference>
<keyword evidence="11" id="KW-0012">Acyltransferase</keyword>
<keyword evidence="2 10" id="KW-0444">Lipid biosynthesis</keyword>
<feature type="transmembrane region" description="Helical" evidence="10">
    <location>
        <begin position="146"/>
        <end position="176"/>
    </location>
</feature>
<evidence type="ECO:0000313" key="12">
    <source>
        <dbReference type="Proteomes" id="UP001519342"/>
    </source>
</evidence>
<evidence type="ECO:0000256" key="6">
    <source>
        <dbReference type="ARBA" id="ARBA00023098"/>
    </source>
</evidence>
<evidence type="ECO:0000256" key="1">
    <source>
        <dbReference type="ARBA" id="ARBA00022475"/>
    </source>
</evidence>
<dbReference type="SMART" id="SM01207">
    <property type="entry name" value="G3P_acyltransf"/>
    <property type="match status" value="1"/>
</dbReference>
<dbReference type="PANTHER" id="PTHR30309:SF0">
    <property type="entry name" value="GLYCEROL-3-PHOSPHATE ACYLTRANSFERASE-RELATED"/>
    <property type="match status" value="1"/>
</dbReference>
<dbReference type="GO" id="GO:0004366">
    <property type="term" value="F:glycerol-3-phosphate O-acyltransferase activity"/>
    <property type="evidence" value="ECO:0007669"/>
    <property type="project" value="UniProtKB-EC"/>
</dbReference>